<dbReference type="Proteomes" id="UP001329430">
    <property type="component" value="Chromosome 5"/>
</dbReference>
<dbReference type="PROSITE" id="PS51340">
    <property type="entry name" value="MOSC"/>
    <property type="match status" value="1"/>
</dbReference>
<dbReference type="AlphaFoldDB" id="A0AAN7VC17"/>
<organism evidence="3 4">
    <name type="scientific">Pyrocoelia pectoralis</name>
    <dbReference type="NCBI Taxonomy" id="417401"/>
    <lineage>
        <taxon>Eukaryota</taxon>
        <taxon>Metazoa</taxon>
        <taxon>Ecdysozoa</taxon>
        <taxon>Arthropoda</taxon>
        <taxon>Hexapoda</taxon>
        <taxon>Insecta</taxon>
        <taxon>Pterygota</taxon>
        <taxon>Neoptera</taxon>
        <taxon>Endopterygota</taxon>
        <taxon>Coleoptera</taxon>
        <taxon>Polyphaga</taxon>
        <taxon>Elateriformia</taxon>
        <taxon>Elateroidea</taxon>
        <taxon>Lampyridae</taxon>
        <taxon>Lampyrinae</taxon>
        <taxon>Pyrocoelia</taxon>
    </lineage>
</organism>
<comment type="caution">
    <text evidence="3">The sequence shown here is derived from an EMBL/GenBank/DDBJ whole genome shotgun (WGS) entry which is preliminary data.</text>
</comment>
<name>A0AAN7VC17_9COLE</name>
<dbReference type="SUPFAM" id="SSF141673">
    <property type="entry name" value="MOSC N-terminal domain-like"/>
    <property type="match status" value="1"/>
</dbReference>
<reference evidence="3 4" key="1">
    <citation type="journal article" date="2024" name="Insects">
        <title>An Improved Chromosome-Level Genome Assembly of the Firefly Pyrocoelia pectoralis.</title>
        <authorList>
            <person name="Fu X."/>
            <person name="Meyer-Rochow V.B."/>
            <person name="Ballantyne L."/>
            <person name="Zhu X."/>
        </authorList>
    </citation>
    <scope>NUCLEOTIDE SEQUENCE [LARGE SCALE GENOMIC DNA]</scope>
    <source>
        <strain evidence="3">XCY_ONT2</strain>
    </source>
</reference>
<gene>
    <name evidence="3" type="ORF">RI129_007913</name>
</gene>
<dbReference type="Pfam" id="PF03473">
    <property type="entry name" value="MOSC"/>
    <property type="match status" value="1"/>
</dbReference>
<dbReference type="GO" id="GO:0003824">
    <property type="term" value="F:catalytic activity"/>
    <property type="evidence" value="ECO:0007669"/>
    <property type="project" value="InterPro"/>
</dbReference>
<proteinExistence type="predicted"/>
<feature type="transmembrane region" description="Helical" evidence="1">
    <location>
        <begin position="6"/>
        <end position="27"/>
    </location>
</feature>
<dbReference type="GO" id="GO:0030151">
    <property type="term" value="F:molybdenum ion binding"/>
    <property type="evidence" value="ECO:0007669"/>
    <property type="project" value="InterPro"/>
</dbReference>
<dbReference type="InterPro" id="IPR011037">
    <property type="entry name" value="Pyrv_Knase-like_insert_dom_sf"/>
</dbReference>
<dbReference type="SUPFAM" id="SSF50800">
    <property type="entry name" value="PK beta-barrel domain-like"/>
    <property type="match status" value="1"/>
</dbReference>
<evidence type="ECO:0000313" key="3">
    <source>
        <dbReference type="EMBL" id="KAK5644068.1"/>
    </source>
</evidence>
<keyword evidence="1" id="KW-0472">Membrane</keyword>
<dbReference type="Pfam" id="PF03476">
    <property type="entry name" value="MOSC_N"/>
    <property type="match status" value="1"/>
</dbReference>
<dbReference type="PANTHER" id="PTHR14237">
    <property type="entry name" value="MOLYBDOPTERIN COFACTOR SULFURASE MOSC"/>
    <property type="match status" value="1"/>
</dbReference>
<accession>A0AAN7VC17</accession>
<keyword evidence="1" id="KW-0812">Transmembrane</keyword>
<protein>
    <recommendedName>
        <fullName evidence="2">MOSC domain-containing protein</fullName>
    </recommendedName>
</protein>
<evidence type="ECO:0000313" key="4">
    <source>
        <dbReference type="Proteomes" id="UP001329430"/>
    </source>
</evidence>
<dbReference type="GO" id="GO:0030170">
    <property type="term" value="F:pyridoxal phosphate binding"/>
    <property type="evidence" value="ECO:0007669"/>
    <property type="project" value="InterPro"/>
</dbReference>
<dbReference type="EMBL" id="JAVRBK010000005">
    <property type="protein sequence ID" value="KAK5644068.1"/>
    <property type="molecule type" value="Genomic_DNA"/>
</dbReference>
<keyword evidence="4" id="KW-1185">Reference proteome</keyword>
<dbReference type="InterPro" id="IPR005302">
    <property type="entry name" value="MoCF_Sase_C"/>
</dbReference>
<evidence type="ECO:0000259" key="2">
    <source>
        <dbReference type="PROSITE" id="PS51340"/>
    </source>
</evidence>
<dbReference type="PANTHER" id="PTHR14237:SF19">
    <property type="entry name" value="MITOCHONDRIAL AMIDOXIME REDUCING COMPONENT 1"/>
    <property type="match status" value="1"/>
</dbReference>
<sequence>MAPQYTTQVTITAGAVVMVTAFGYYLYRRARNRMPQKWDPIGTVTEMYMYPLKSGRRIEIQKAKCTGKGFQSTDPNLAHFRDRCLVIYQEDTNEVKSAKNYPKILLIEAGMVDDNHFCLTTSDVGSVIFKVPELTAKRRNIRMYKTEILLTVDCGDEVAEWVSNYILNEPNGLRLGFHDGTHDRDLEKYYPNELKVYPKVDNSSTGLYSDMVPLHLLTKSSVKDLQSRIPNSNVTTNNFRPNIVIDGENIIPYAEDNWDWIKIGDIVTRNVMLCPRCALTTINPETATFSKDYEPITTMKKYRSTIRFQSEPPSPNMGVYARVYNVGEIRVGDTVYIGRN</sequence>
<keyword evidence="1" id="KW-1133">Transmembrane helix</keyword>
<evidence type="ECO:0000256" key="1">
    <source>
        <dbReference type="SAM" id="Phobius"/>
    </source>
</evidence>
<feature type="domain" description="MOSC" evidence="2">
    <location>
        <begin position="184"/>
        <end position="338"/>
    </location>
</feature>
<dbReference type="InterPro" id="IPR005303">
    <property type="entry name" value="MOCOS_middle"/>
</dbReference>